<dbReference type="EMBL" id="FZNX01000004">
    <property type="protein sequence ID" value="SNR67074.1"/>
    <property type="molecule type" value="Genomic_DNA"/>
</dbReference>
<dbReference type="SUPFAM" id="SSF48452">
    <property type="entry name" value="TPR-like"/>
    <property type="match status" value="1"/>
</dbReference>
<dbReference type="AlphaFoldDB" id="A0A238Y916"/>
<keyword evidence="1" id="KW-1133">Transmembrane helix</keyword>
<dbReference type="Gene3D" id="1.25.40.10">
    <property type="entry name" value="Tetratricopeptide repeat domain"/>
    <property type="match status" value="1"/>
</dbReference>
<evidence type="ECO:0000256" key="1">
    <source>
        <dbReference type="SAM" id="Phobius"/>
    </source>
</evidence>
<sequence length="198" mass="22334">MTELLVLAWLILSILVGSMGSSKSIGGTGAFFISLFFSPLIGLLFVISSSPKVKVKKINPKIIELTKSAVKADDEGNYEEAVSYLKEALSYNAKSLGTHFNLSLLYSKLNNKEKAFTHLEKAIEFGYRNFNKIATSNDLEWLREQPDYNEFITNGYKFDKTKGIKSNYIEELKELGNLKERGLITETEFEIQKGKILN</sequence>
<dbReference type="NCBIfam" id="NF047558">
    <property type="entry name" value="TPR_END_plus"/>
    <property type="match status" value="1"/>
</dbReference>
<evidence type="ECO:0000313" key="3">
    <source>
        <dbReference type="Proteomes" id="UP000198412"/>
    </source>
</evidence>
<feature type="transmembrane region" description="Helical" evidence="1">
    <location>
        <begin position="30"/>
        <end position="47"/>
    </location>
</feature>
<accession>A0A238Y916</accession>
<keyword evidence="1" id="KW-0472">Membrane</keyword>
<proteinExistence type="predicted"/>
<dbReference type="InterPro" id="IPR011990">
    <property type="entry name" value="TPR-like_helical_dom_sf"/>
</dbReference>
<dbReference type="Proteomes" id="UP000198412">
    <property type="component" value="Unassembled WGS sequence"/>
</dbReference>
<keyword evidence="3" id="KW-1185">Reference proteome</keyword>
<protein>
    <submittedName>
        <fullName evidence="2">TPR repeat-containing protein</fullName>
    </submittedName>
</protein>
<keyword evidence="1" id="KW-0812">Transmembrane</keyword>
<name>A0A238Y916_9FLAO</name>
<organism evidence="2 3">
    <name type="scientific">Lutibacter flavus</name>
    <dbReference type="NCBI Taxonomy" id="691689"/>
    <lineage>
        <taxon>Bacteria</taxon>
        <taxon>Pseudomonadati</taxon>
        <taxon>Bacteroidota</taxon>
        <taxon>Flavobacteriia</taxon>
        <taxon>Flavobacteriales</taxon>
        <taxon>Flavobacteriaceae</taxon>
        <taxon>Lutibacter</taxon>
    </lineage>
</organism>
<gene>
    <name evidence="2" type="ORF">SAMN04488111_2351</name>
</gene>
<reference evidence="3" key="1">
    <citation type="submission" date="2017-06" db="EMBL/GenBank/DDBJ databases">
        <authorList>
            <person name="Varghese N."/>
            <person name="Submissions S."/>
        </authorList>
    </citation>
    <scope>NUCLEOTIDE SEQUENCE [LARGE SCALE GENOMIC DNA]</scope>
    <source>
        <strain evidence="3">DSM 27993</strain>
    </source>
</reference>
<dbReference type="InterPro" id="IPR019734">
    <property type="entry name" value="TPR_rpt"/>
</dbReference>
<dbReference type="Pfam" id="PF13181">
    <property type="entry name" value="TPR_8"/>
    <property type="match status" value="2"/>
</dbReference>
<evidence type="ECO:0000313" key="2">
    <source>
        <dbReference type="EMBL" id="SNR67074.1"/>
    </source>
</evidence>
<dbReference type="OrthoDB" id="9816361at2"/>
<dbReference type="RefSeq" id="WP_089378649.1">
    <property type="nucleotide sequence ID" value="NZ_FZNX01000004.1"/>
</dbReference>